<dbReference type="RefSeq" id="WP_066419500.1">
    <property type="nucleotide sequence ID" value="NZ_CP018866.1"/>
</dbReference>
<reference evidence="1 2" key="1">
    <citation type="submission" date="2016-12" db="EMBL/GenBank/DDBJ databases">
        <title>The whole genome sequencing and assembly of Bacillus cohnii DSM 6307T strain.</title>
        <authorList>
            <person name="Lee Y.-J."/>
            <person name="Yi H."/>
            <person name="Bahn Y.-S."/>
            <person name="Kim J.F."/>
            <person name="Lee D.-W."/>
        </authorList>
    </citation>
    <scope>NUCLEOTIDE SEQUENCE [LARGE SCALE GENOMIC DNA]</scope>
    <source>
        <strain evidence="1 2">DSM 6307</strain>
    </source>
</reference>
<sequence>MTNENKKVVCVIMEVETNKPEFFKGYRISEQGYYLVEIDGVAVIATLMPSNDNENCLEILNELFALKMNDDVRELITNPNMSAADLLLLMERFQVEV</sequence>
<name>A0A223KV67_9BACI</name>
<proteinExistence type="predicted"/>
<organism evidence="1 2">
    <name type="scientific">Sutcliffiella cohnii</name>
    <dbReference type="NCBI Taxonomy" id="33932"/>
    <lineage>
        <taxon>Bacteria</taxon>
        <taxon>Bacillati</taxon>
        <taxon>Bacillota</taxon>
        <taxon>Bacilli</taxon>
        <taxon>Bacillales</taxon>
        <taxon>Bacillaceae</taxon>
        <taxon>Sutcliffiella</taxon>
    </lineage>
</organism>
<keyword evidence="2" id="KW-1185">Reference proteome</keyword>
<dbReference type="STRING" id="1314751.GCA_001591425_03692"/>
<dbReference type="EMBL" id="CP018866">
    <property type="protein sequence ID" value="AST93267.1"/>
    <property type="molecule type" value="Genomic_DNA"/>
</dbReference>
<dbReference type="Proteomes" id="UP000215224">
    <property type="component" value="Chromosome"/>
</dbReference>
<dbReference type="KEGG" id="bcoh:BC6307_19390"/>
<evidence type="ECO:0000313" key="2">
    <source>
        <dbReference type="Proteomes" id="UP000215224"/>
    </source>
</evidence>
<accession>A0A223KV67</accession>
<gene>
    <name evidence="1" type="ORF">BC6307_19390</name>
</gene>
<dbReference type="AlphaFoldDB" id="A0A223KV67"/>
<protein>
    <submittedName>
        <fullName evidence="1">Uncharacterized protein</fullName>
    </submittedName>
</protein>
<evidence type="ECO:0000313" key="1">
    <source>
        <dbReference type="EMBL" id="AST93267.1"/>
    </source>
</evidence>